<dbReference type="Proteomes" id="UP000264310">
    <property type="component" value="Unassembled WGS sequence"/>
</dbReference>
<feature type="chain" id="PRO_5016712420" evidence="10">
    <location>
        <begin position="29"/>
        <end position="299"/>
    </location>
</feature>
<evidence type="ECO:0000256" key="5">
    <source>
        <dbReference type="ARBA" id="ARBA00022984"/>
    </source>
</evidence>
<organism evidence="12 13">
    <name type="scientific">Fulvimarina endophytica</name>
    <dbReference type="NCBI Taxonomy" id="2293836"/>
    <lineage>
        <taxon>Bacteria</taxon>
        <taxon>Pseudomonadati</taxon>
        <taxon>Pseudomonadota</taxon>
        <taxon>Alphaproteobacteria</taxon>
        <taxon>Hyphomicrobiales</taxon>
        <taxon>Aurantimonadaceae</taxon>
        <taxon>Fulvimarina</taxon>
    </lineage>
</organism>
<feature type="binding site" evidence="8">
    <location>
        <position position="248"/>
    </location>
    <ligand>
        <name>substrate</name>
    </ligand>
</feature>
<reference evidence="12 13" key="1">
    <citation type="submission" date="2018-08" db="EMBL/GenBank/DDBJ databases">
        <title>Fulvimarina sp. 85, whole genome shotgun sequence.</title>
        <authorList>
            <person name="Tuo L."/>
        </authorList>
    </citation>
    <scope>NUCLEOTIDE SEQUENCE [LARGE SCALE GENOMIC DNA]</scope>
    <source>
        <strain evidence="12 13">85</strain>
    </source>
</reference>
<dbReference type="InterPro" id="IPR018044">
    <property type="entry name" value="Peptidase_S11"/>
</dbReference>
<feature type="domain" description="Peptidase S11 D-alanyl-D-alanine carboxypeptidase A N-terminal" evidence="11">
    <location>
        <begin position="54"/>
        <end position="278"/>
    </location>
</feature>
<feature type="active site" description="Proton acceptor" evidence="7">
    <location>
        <position position="89"/>
    </location>
</feature>
<feature type="signal peptide" evidence="10">
    <location>
        <begin position="1"/>
        <end position="28"/>
    </location>
</feature>
<dbReference type="OrthoDB" id="7912889at2"/>
<evidence type="ECO:0000313" key="12">
    <source>
        <dbReference type="EMBL" id="RFC65187.1"/>
    </source>
</evidence>
<evidence type="ECO:0000313" key="13">
    <source>
        <dbReference type="Proteomes" id="UP000264310"/>
    </source>
</evidence>
<keyword evidence="3" id="KW-0378">Hydrolase</keyword>
<comment type="similarity">
    <text evidence="1 9">Belongs to the peptidase S11 family.</text>
</comment>
<evidence type="ECO:0000256" key="10">
    <source>
        <dbReference type="SAM" id="SignalP"/>
    </source>
</evidence>
<dbReference type="RefSeq" id="WP_116682083.1">
    <property type="nucleotide sequence ID" value="NZ_QURL01000002.1"/>
</dbReference>
<evidence type="ECO:0000256" key="8">
    <source>
        <dbReference type="PIRSR" id="PIRSR618044-2"/>
    </source>
</evidence>
<dbReference type="GO" id="GO:0006508">
    <property type="term" value="P:proteolysis"/>
    <property type="evidence" value="ECO:0007669"/>
    <property type="project" value="InterPro"/>
</dbReference>
<dbReference type="Gene3D" id="3.40.710.10">
    <property type="entry name" value="DD-peptidase/beta-lactamase superfamily"/>
    <property type="match status" value="1"/>
</dbReference>
<evidence type="ECO:0000256" key="1">
    <source>
        <dbReference type="ARBA" id="ARBA00007164"/>
    </source>
</evidence>
<dbReference type="GO" id="GO:0008360">
    <property type="term" value="P:regulation of cell shape"/>
    <property type="evidence" value="ECO:0007669"/>
    <property type="project" value="UniProtKB-KW"/>
</dbReference>
<evidence type="ECO:0000256" key="9">
    <source>
        <dbReference type="RuleBase" id="RU004016"/>
    </source>
</evidence>
<feature type="active site" evidence="7">
    <location>
        <position position="146"/>
    </location>
</feature>
<keyword evidence="12" id="KW-0645">Protease</keyword>
<dbReference type="PANTHER" id="PTHR21581:SF6">
    <property type="entry name" value="TRAFFICKING PROTEIN PARTICLE COMPLEX SUBUNIT 12"/>
    <property type="match status" value="1"/>
</dbReference>
<keyword evidence="13" id="KW-1185">Reference proteome</keyword>
<evidence type="ECO:0000256" key="2">
    <source>
        <dbReference type="ARBA" id="ARBA00022729"/>
    </source>
</evidence>
<dbReference type="GO" id="GO:0009252">
    <property type="term" value="P:peptidoglycan biosynthetic process"/>
    <property type="evidence" value="ECO:0007669"/>
    <property type="project" value="UniProtKB-KW"/>
</dbReference>
<dbReference type="InterPro" id="IPR012338">
    <property type="entry name" value="Beta-lactam/transpept-like"/>
</dbReference>
<gene>
    <name evidence="12" type="ORF">DYI37_04895</name>
</gene>
<accession>A0A371X7K7</accession>
<dbReference type="EMBL" id="QURL01000002">
    <property type="protein sequence ID" value="RFC65187.1"/>
    <property type="molecule type" value="Genomic_DNA"/>
</dbReference>
<sequence length="299" mass="32015">MARFTSAGRTHGLVARLCAVAMSMALLAGCQSSQLTAEGLLPPTEAHAPIAYSQIERRGHSALVVDYRTGRTLYEDEADALRYPASLTKMMTLYMIFEALRNGQISEDTPIQISENAASKPPSKLGAKPGQSIPVRLAMTALAVRSANDVATAVAENLGGSEAAFADAMTRKARSLGMNHTQFVNASGLPDPRQASSARDMAILGRALLSRFPERASLFQIQSYEYDGRTYRATNKLLGKVRGVDGIKTGYINDAGSHLVASVNRDGRRLIVVVLGGPSSRERDAEVSDLIERYVGAGS</sequence>
<dbReference type="PANTHER" id="PTHR21581">
    <property type="entry name" value="D-ALANYL-D-ALANINE CARBOXYPEPTIDASE"/>
    <property type="match status" value="1"/>
</dbReference>
<evidence type="ECO:0000256" key="6">
    <source>
        <dbReference type="ARBA" id="ARBA00023316"/>
    </source>
</evidence>
<evidence type="ECO:0000259" key="11">
    <source>
        <dbReference type="Pfam" id="PF00768"/>
    </source>
</evidence>
<comment type="caution">
    <text evidence="12">The sequence shown here is derived from an EMBL/GenBank/DDBJ whole genome shotgun (WGS) entry which is preliminary data.</text>
</comment>
<evidence type="ECO:0000256" key="7">
    <source>
        <dbReference type="PIRSR" id="PIRSR618044-1"/>
    </source>
</evidence>
<dbReference type="InterPro" id="IPR001967">
    <property type="entry name" value="Peptidase_S11_N"/>
</dbReference>
<protein>
    <submittedName>
        <fullName evidence="12">D-alanyl-D-alanine carboxypeptidase</fullName>
    </submittedName>
</protein>
<proteinExistence type="inferred from homology"/>
<keyword evidence="2 10" id="KW-0732">Signal</keyword>
<dbReference type="PROSITE" id="PS51257">
    <property type="entry name" value="PROKAR_LIPOPROTEIN"/>
    <property type="match status" value="1"/>
</dbReference>
<dbReference type="GO" id="GO:0071555">
    <property type="term" value="P:cell wall organization"/>
    <property type="evidence" value="ECO:0007669"/>
    <property type="project" value="UniProtKB-KW"/>
</dbReference>
<dbReference type="GO" id="GO:0009002">
    <property type="term" value="F:serine-type D-Ala-D-Ala carboxypeptidase activity"/>
    <property type="evidence" value="ECO:0007669"/>
    <property type="project" value="InterPro"/>
</dbReference>
<keyword evidence="4" id="KW-0133">Cell shape</keyword>
<keyword evidence="12" id="KW-0121">Carboxypeptidase</keyword>
<evidence type="ECO:0000256" key="4">
    <source>
        <dbReference type="ARBA" id="ARBA00022960"/>
    </source>
</evidence>
<dbReference type="PRINTS" id="PR00725">
    <property type="entry name" value="DADACBPTASE1"/>
</dbReference>
<keyword evidence="5" id="KW-0573">Peptidoglycan synthesis</keyword>
<evidence type="ECO:0000256" key="3">
    <source>
        <dbReference type="ARBA" id="ARBA00022801"/>
    </source>
</evidence>
<name>A0A371X7K7_9HYPH</name>
<feature type="active site" description="Acyl-ester intermediate" evidence="7">
    <location>
        <position position="86"/>
    </location>
</feature>
<keyword evidence="6" id="KW-0961">Cell wall biogenesis/degradation</keyword>
<dbReference type="SUPFAM" id="SSF56601">
    <property type="entry name" value="beta-lactamase/transpeptidase-like"/>
    <property type="match status" value="1"/>
</dbReference>
<dbReference type="AlphaFoldDB" id="A0A371X7K7"/>
<dbReference type="Pfam" id="PF00768">
    <property type="entry name" value="Peptidase_S11"/>
    <property type="match status" value="1"/>
</dbReference>